<dbReference type="Gene3D" id="3.40.630.10">
    <property type="entry name" value="Zn peptidases"/>
    <property type="match status" value="1"/>
</dbReference>
<evidence type="ECO:0000313" key="7">
    <source>
        <dbReference type="Proteomes" id="UP000011087"/>
    </source>
</evidence>
<keyword evidence="2" id="KW-0479">Metal-binding</keyword>
<dbReference type="GeneID" id="17307524"/>
<dbReference type="eggNOG" id="KOG2276">
    <property type="taxonomic scope" value="Eukaryota"/>
</dbReference>
<name>L1JRA8_GUITC</name>
<dbReference type="EnsemblProtists" id="EKX50725">
    <property type="protein sequence ID" value="EKX50725"/>
    <property type="gene ID" value="GUITHDRAFT_134857"/>
</dbReference>
<feature type="region of interest" description="Disordered" evidence="4">
    <location>
        <begin position="532"/>
        <end position="563"/>
    </location>
</feature>
<dbReference type="PANTHER" id="PTHR43270:SF4">
    <property type="entry name" value="CARNOSINE DIPEPTIDASE 2, ISOFORM A"/>
    <property type="match status" value="1"/>
</dbReference>
<dbReference type="GO" id="GO:0046872">
    <property type="term" value="F:metal ion binding"/>
    <property type="evidence" value="ECO:0007669"/>
    <property type="project" value="UniProtKB-KW"/>
</dbReference>
<evidence type="ECO:0000313" key="5">
    <source>
        <dbReference type="EMBL" id="EKX50725.1"/>
    </source>
</evidence>
<dbReference type="PaxDb" id="55529-EKX50725"/>
<dbReference type="AlphaFoldDB" id="L1JRA8"/>
<keyword evidence="1" id="KW-0645">Protease</keyword>
<reference evidence="7" key="2">
    <citation type="submission" date="2012-11" db="EMBL/GenBank/DDBJ databases">
        <authorList>
            <person name="Kuo A."/>
            <person name="Curtis B.A."/>
            <person name="Tanifuji G."/>
            <person name="Burki F."/>
            <person name="Gruber A."/>
            <person name="Irimia M."/>
            <person name="Maruyama S."/>
            <person name="Arias M.C."/>
            <person name="Ball S.G."/>
            <person name="Gile G.H."/>
            <person name="Hirakawa Y."/>
            <person name="Hopkins J.F."/>
            <person name="Rensing S.A."/>
            <person name="Schmutz J."/>
            <person name="Symeonidi A."/>
            <person name="Elias M."/>
            <person name="Eveleigh R.J."/>
            <person name="Herman E.K."/>
            <person name="Klute M.J."/>
            <person name="Nakayama T."/>
            <person name="Obornik M."/>
            <person name="Reyes-Prieto A."/>
            <person name="Armbrust E.V."/>
            <person name="Aves S.J."/>
            <person name="Beiko R.G."/>
            <person name="Coutinho P."/>
            <person name="Dacks J.B."/>
            <person name="Durnford D.G."/>
            <person name="Fast N.M."/>
            <person name="Green B.R."/>
            <person name="Grisdale C."/>
            <person name="Hempe F."/>
            <person name="Henrissat B."/>
            <person name="Hoppner M.P."/>
            <person name="Ishida K.-I."/>
            <person name="Kim E."/>
            <person name="Koreny L."/>
            <person name="Kroth P.G."/>
            <person name="Liu Y."/>
            <person name="Malik S.-B."/>
            <person name="Maier U.G."/>
            <person name="McRose D."/>
            <person name="Mock T."/>
            <person name="Neilson J.A."/>
            <person name="Onodera N.T."/>
            <person name="Poole A.M."/>
            <person name="Pritham E.J."/>
            <person name="Richards T.A."/>
            <person name="Rocap G."/>
            <person name="Roy S.W."/>
            <person name="Sarai C."/>
            <person name="Schaack S."/>
            <person name="Shirato S."/>
            <person name="Slamovits C.H."/>
            <person name="Spencer D.F."/>
            <person name="Suzuki S."/>
            <person name="Worden A.Z."/>
            <person name="Zauner S."/>
            <person name="Barry K."/>
            <person name="Bell C."/>
            <person name="Bharti A.K."/>
            <person name="Crow J.A."/>
            <person name="Grimwood J."/>
            <person name="Kramer R."/>
            <person name="Lindquist E."/>
            <person name="Lucas S."/>
            <person name="Salamov A."/>
            <person name="McFadden G.I."/>
            <person name="Lane C.E."/>
            <person name="Keeling P.J."/>
            <person name="Gray M.W."/>
            <person name="Grigoriev I.V."/>
            <person name="Archibald J.M."/>
        </authorList>
    </citation>
    <scope>NUCLEOTIDE SEQUENCE</scope>
    <source>
        <strain evidence="7">CCMP2712</strain>
    </source>
</reference>
<gene>
    <name evidence="5" type="ORF">GUITHDRAFT_134857</name>
</gene>
<evidence type="ECO:0000256" key="2">
    <source>
        <dbReference type="ARBA" id="ARBA00022723"/>
    </source>
</evidence>
<dbReference type="RefSeq" id="XP_005837705.1">
    <property type="nucleotide sequence ID" value="XM_005837648.1"/>
</dbReference>
<proteinExistence type="predicted"/>
<dbReference type="InterPro" id="IPR051458">
    <property type="entry name" value="Cyt/Met_Dipeptidase"/>
</dbReference>
<reference evidence="6" key="3">
    <citation type="submission" date="2016-03" db="UniProtKB">
        <authorList>
            <consortium name="EnsemblProtists"/>
        </authorList>
    </citation>
    <scope>IDENTIFICATION</scope>
</reference>
<evidence type="ECO:0000256" key="4">
    <source>
        <dbReference type="SAM" id="MobiDB-lite"/>
    </source>
</evidence>
<dbReference type="PANTHER" id="PTHR43270">
    <property type="entry name" value="BETA-ALA-HIS DIPEPTIDASE"/>
    <property type="match status" value="1"/>
</dbReference>
<evidence type="ECO:0000313" key="6">
    <source>
        <dbReference type="EnsemblProtists" id="EKX50725"/>
    </source>
</evidence>
<dbReference type="STRING" id="905079.L1JRA8"/>
<evidence type="ECO:0000256" key="1">
    <source>
        <dbReference type="ARBA" id="ARBA00022670"/>
    </source>
</evidence>
<dbReference type="Gene3D" id="3.30.70.360">
    <property type="match status" value="1"/>
</dbReference>
<dbReference type="Proteomes" id="UP000011087">
    <property type="component" value="Unassembled WGS sequence"/>
</dbReference>
<sequence>MNSPSPLTSSTLHQQFDTPTNAQGMLRGMRSRSADQVVSLKAQFKIIGAEECPLSGPLCLEEGSRGSCLIGGFGKQCDDSNLRIDMATDGVVAMGSSDVTLKDCTIQDCGLFSSAGLRIGGRAKAYVSNCFLFERSAKKPSSVCVCGWTRADLAEYLDLKNFLDEIKDFPHLEDAWSEIDKMESEIYRTWMTLADSCAGNGTTTIEAMKMFLDKVGATVHSAPTGRQRLKLSQKFHDMHIPDDFNSLPAVDKAALLYPNSSEMFYENLPEVLVASFEQDEASSKSSLVVYAHIQPLFLSGMADTEIIADGDASLIENSDVNLSKLRYGGDVAKMLVWIVAIAAIRKLQLPLPFKVEIIIDCLEEAHTTLLEKGTSASEVHRLVKSRHLSSKNAGVVIMDGPAIIHGYRGLSTFFAKAQAQFADLHSGYFGGVLMEPLAALVHALSSLVHPNGSIAVPELQDWQLDPKHQKIIQELDFFQEDQELPESWRDVEPQLDSSVFEKKDMLARAWFQPSLSFHSISTGCDNEAMRTVRKEGSGEGKEDKGWEEGGGEDRGDSQQALGEVERQVSKAVTQQFFRGANIMNTACEIKLNAQTHWPAWEALSDSMRLAYRKEPQVIYEGCSSALPSILTKVLPASQLVVMPLTHRTQEGQDMDEEARQTFRYLQYGTKAAVAFLLNLERKQGERKRP</sequence>
<reference evidence="5 7" key="1">
    <citation type="journal article" date="2012" name="Nature">
        <title>Algal genomes reveal evolutionary mosaicism and the fate of nucleomorphs.</title>
        <authorList>
            <consortium name="DOE Joint Genome Institute"/>
            <person name="Curtis B.A."/>
            <person name="Tanifuji G."/>
            <person name="Burki F."/>
            <person name="Gruber A."/>
            <person name="Irimia M."/>
            <person name="Maruyama S."/>
            <person name="Arias M.C."/>
            <person name="Ball S.G."/>
            <person name="Gile G.H."/>
            <person name="Hirakawa Y."/>
            <person name="Hopkins J.F."/>
            <person name="Kuo A."/>
            <person name="Rensing S.A."/>
            <person name="Schmutz J."/>
            <person name="Symeonidi A."/>
            <person name="Elias M."/>
            <person name="Eveleigh R.J."/>
            <person name="Herman E.K."/>
            <person name="Klute M.J."/>
            <person name="Nakayama T."/>
            <person name="Obornik M."/>
            <person name="Reyes-Prieto A."/>
            <person name="Armbrust E.V."/>
            <person name="Aves S.J."/>
            <person name="Beiko R.G."/>
            <person name="Coutinho P."/>
            <person name="Dacks J.B."/>
            <person name="Durnford D.G."/>
            <person name="Fast N.M."/>
            <person name="Green B.R."/>
            <person name="Grisdale C.J."/>
            <person name="Hempel F."/>
            <person name="Henrissat B."/>
            <person name="Hoppner M.P."/>
            <person name="Ishida K."/>
            <person name="Kim E."/>
            <person name="Koreny L."/>
            <person name="Kroth P.G."/>
            <person name="Liu Y."/>
            <person name="Malik S.B."/>
            <person name="Maier U.G."/>
            <person name="McRose D."/>
            <person name="Mock T."/>
            <person name="Neilson J.A."/>
            <person name="Onodera N.T."/>
            <person name="Poole A.M."/>
            <person name="Pritham E.J."/>
            <person name="Richards T.A."/>
            <person name="Rocap G."/>
            <person name="Roy S.W."/>
            <person name="Sarai C."/>
            <person name="Schaack S."/>
            <person name="Shirato S."/>
            <person name="Slamovits C.H."/>
            <person name="Spencer D.F."/>
            <person name="Suzuki S."/>
            <person name="Worden A.Z."/>
            <person name="Zauner S."/>
            <person name="Barry K."/>
            <person name="Bell C."/>
            <person name="Bharti A.K."/>
            <person name="Crow J.A."/>
            <person name="Grimwood J."/>
            <person name="Kramer R."/>
            <person name="Lindquist E."/>
            <person name="Lucas S."/>
            <person name="Salamov A."/>
            <person name="McFadden G.I."/>
            <person name="Lane C.E."/>
            <person name="Keeling P.J."/>
            <person name="Gray M.W."/>
            <person name="Grigoriev I.V."/>
            <person name="Archibald J.M."/>
        </authorList>
    </citation>
    <scope>NUCLEOTIDE SEQUENCE</scope>
    <source>
        <strain evidence="5 7">CCMP2712</strain>
    </source>
</reference>
<dbReference type="HOGENOM" id="CLU_399811_0_0_1"/>
<keyword evidence="3" id="KW-0378">Hydrolase</keyword>
<feature type="compositionally biased region" description="Basic and acidic residues" evidence="4">
    <location>
        <begin position="532"/>
        <end position="556"/>
    </location>
</feature>
<dbReference type="GO" id="GO:0008233">
    <property type="term" value="F:peptidase activity"/>
    <property type="evidence" value="ECO:0007669"/>
    <property type="project" value="UniProtKB-KW"/>
</dbReference>
<organism evidence="5">
    <name type="scientific">Guillardia theta (strain CCMP2712)</name>
    <name type="common">Cryptophyte</name>
    <dbReference type="NCBI Taxonomy" id="905079"/>
    <lineage>
        <taxon>Eukaryota</taxon>
        <taxon>Cryptophyceae</taxon>
        <taxon>Pyrenomonadales</taxon>
        <taxon>Geminigeraceae</taxon>
        <taxon>Guillardia</taxon>
    </lineage>
</organism>
<accession>L1JRA8</accession>
<dbReference type="EMBL" id="JH992977">
    <property type="protein sequence ID" value="EKX50725.1"/>
    <property type="molecule type" value="Genomic_DNA"/>
</dbReference>
<protein>
    <submittedName>
        <fullName evidence="5 6">Uncharacterized protein</fullName>
    </submittedName>
</protein>
<evidence type="ECO:0000256" key="3">
    <source>
        <dbReference type="ARBA" id="ARBA00022801"/>
    </source>
</evidence>
<dbReference type="GO" id="GO:0006508">
    <property type="term" value="P:proteolysis"/>
    <property type="evidence" value="ECO:0007669"/>
    <property type="project" value="UniProtKB-KW"/>
</dbReference>
<dbReference type="OrthoDB" id="7832001at2759"/>
<dbReference type="KEGG" id="gtt:GUITHDRAFT_134857"/>
<keyword evidence="7" id="KW-1185">Reference proteome</keyword>